<feature type="region of interest" description="Disordered" evidence="6">
    <location>
        <begin position="1"/>
        <end position="21"/>
    </location>
</feature>
<evidence type="ECO:0000256" key="7">
    <source>
        <dbReference type="SAM" id="Phobius"/>
    </source>
</evidence>
<feature type="transmembrane region" description="Helical" evidence="7">
    <location>
        <begin position="141"/>
        <end position="173"/>
    </location>
</feature>
<feature type="transmembrane region" description="Helical" evidence="7">
    <location>
        <begin position="474"/>
        <end position="492"/>
    </location>
</feature>
<dbReference type="Pfam" id="PF13520">
    <property type="entry name" value="AA_permease_2"/>
    <property type="match status" value="1"/>
</dbReference>
<keyword evidence="9" id="KW-1185">Reference proteome</keyword>
<dbReference type="EMBL" id="CABFNO020001508">
    <property type="protein sequence ID" value="CAG9993022.1"/>
    <property type="molecule type" value="Genomic_DNA"/>
</dbReference>
<dbReference type="Proteomes" id="UP000754883">
    <property type="component" value="Unassembled WGS sequence"/>
</dbReference>
<organism evidence="8 9">
    <name type="scientific">Clonostachys byssicola</name>
    <dbReference type="NCBI Taxonomy" id="160290"/>
    <lineage>
        <taxon>Eukaryota</taxon>
        <taxon>Fungi</taxon>
        <taxon>Dikarya</taxon>
        <taxon>Ascomycota</taxon>
        <taxon>Pezizomycotina</taxon>
        <taxon>Sordariomycetes</taxon>
        <taxon>Hypocreomycetidae</taxon>
        <taxon>Hypocreales</taxon>
        <taxon>Bionectriaceae</taxon>
        <taxon>Clonostachys</taxon>
    </lineage>
</organism>
<feature type="transmembrane region" description="Helical" evidence="7">
    <location>
        <begin position="348"/>
        <end position="369"/>
    </location>
</feature>
<evidence type="ECO:0000313" key="9">
    <source>
        <dbReference type="Proteomes" id="UP000754883"/>
    </source>
</evidence>
<dbReference type="InterPro" id="IPR002293">
    <property type="entry name" value="AA/rel_permease1"/>
</dbReference>
<dbReference type="GO" id="GO:0022857">
    <property type="term" value="F:transmembrane transporter activity"/>
    <property type="evidence" value="ECO:0007669"/>
    <property type="project" value="InterPro"/>
</dbReference>
<feature type="transmembrane region" description="Helical" evidence="7">
    <location>
        <begin position="400"/>
        <end position="421"/>
    </location>
</feature>
<feature type="transmembrane region" description="Helical" evidence="7">
    <location>
        <begin position="65"/>
        <end position="86"/>
    </location>
</feature>
<feature type="transmembrane region" description="Helical" evidence="7">
    <location>
        <begin position="297"/>
        <end position="317"/>
    </location>
</feature>
<evidence type="ECO:0000256" key="1">
    <source>
        <dbReference type="ARBA" id="ARBA00004141"/>
    </source>
</evidence>
<feature type="transmembrane region" description="Helical" evidence="7">
    <location>
        <begin position="256"/>
        <end position="277"/>
    </location>
</feature>
<sequence>MPTKEHEEMGAKLSKAPSAEKGTVQDVDASYLASQCAQPPDINIYMGGFVINTGYAPQMKRDFTWFQLFSCAFTVTNSWLGVTGGFSTGISIGGSATLIYGLIIVAVFNVAIVITLGELMSSMPNAGGQYYWAMKLAPRKLANASAYICGICNLLGGLTGMSSGAIASAYMILGCIKLVHPEFTIYAWHAVLIAIVFIMITSVLNLSESLVRKSVLIGLWWCVASCYIITIVPVSVAEEHASPSFIFASTENTSGWSSTGMAFLVGMINANYAFGLIDAGVHLAEEIPQPERNIPKALLAAVGIGFVTAWPVAVTLLDCITDFDAIATTDTGVPLLHLLYFALRRNRAGAIILQLLSVVSYFWCLMAYLKKHSVPINAHLLCIALSCVLCFLPLASTTAFNSLVTGVLVFPYISILIPATFSLLPMNKNIPKGSFSLGRWGTVARVVTVIFCLFATIIYAFPYTMLVDAGNINYFSAILGVVIIYAIIDWVVRARESFNQNIPR</sequence>
<keyword evidence="3 7" id="KW-0812">Transmembrane</keyword>
<feature type="transmembrane region" description="Helical" evidence="7">
    <location>
        <begin position="216"/>
        <end position="236"/>
    </location>
</feature>
<name>A0A9N9UNY4_9HYPO</name>
<evidence type="ECO:0000256" key="3">
    <source>
        <dbReference type="ARBA" id="ARBA00022692"/>
    </source>
</evidence>
<keyword evidence="2" id="KW-0813">Transport</keyword>
<feature type="transmembrane region" description="Helical" evidence="7">
    <location>
        <begin position="98"/>
        <end position="120"/>
    </location>
</feature>
<feature type="transmembrane region" description="Helical" evidence="7">
    <location>
        <begin position="376"/>
        <end position="394"/>
    </location>
</feature>
<comment type="caution">
    <text evidence="8">The sequence shown here is derived from an EMBL/GenBank/DDBJ whole genome shotgun (WGS) entry which is preliminary data.</text>
</comment>
<reference evidence="8 9" key="2">
    <citation type="submission" date="2021-10" db="EMBL/GenBank/DDBJ databases">
        <authorList>
            <person name="Piombo E."/>
        </authorList>
    </citation>
    <scope>NUCLEOTIDE SEQUENCE [LARGE SCALE GENOMIC DNA]</scope>
</reference>
<proteinExistence type="predicted"/>
<evidence type="ECO:0000256" key="5">
    <source>
        <dbReference type="ARBA" id="ARBA00023136"/>
    </source>
</evidence>
<gene>
    <name evidence="8" type="ORF">CBYS24578_00016873</name>
</gene>
<feature type="transmembrane region" description="Helical" evidence="7">
    <location>
        <begin position="442"/>
        <end position="462"/>
    </location>
</feature>
<evidence type="ECO:0000256" key="2">
    <source>
        <dbReference type="ARBA" id="ARBA00022448"/>
    </source>
</evidence>
<dbReference type="Gene3D" id="1.20.1740.10">
    <property type="entry name" value="Amino acid/polyamine transporter I"/>
    <property type="match status" value="1"/>
</dbReference>
<dbReference type="PANTHER" id="PTHR45649:SF7">
    <property type="entry name" value="CHOLINE TRANSPORT PROTEIN"/>
    <property type="match status" value="1"/>
</dbReference>
<keyword evidence="4 7" id="KW-1133">Transmembrane helix</keyword>
<keyword evidence="5 7" id="KW-0472">Membrane</keyword>
<evidence type="ECO:0000256" key="4">
    <source>
        <dbReference type="ARBA" id="ARBA00022989"/>
    </source>
</evidence>
<evidence type="ECO:0008006" key="10">
    <source>
        <dbReference type="Google" id="ProtNLM"/>
    </source>
</evidence>
<dbReference type="GO" id="GO:0016020">
    <property type="term" value="C:membrane"/>
    <property type="evidence" value="ECO:0007669"/>
    <property type="project" value="UniProtKB-SubCell"/>
</dbReference>
<dbReference type="OrthoDB" id="2417308at2759"/>
<accession>A0A9N9UNY4</accession>
<feature type="transmembrane region" description="Helical" evidence="7">
    <location>
        <begin position="185"/>
        <end position="204"/>
    </location>
</feature>
<reference evidence="9" key="1">
    <citation type="submission" date="2019-06" db="EMBL/GenBank/DDBJ databases">
        <authorList>
            <person name="Broberg M."/>
        </authorList>
    </citation>
    <scope>NUCLEOTIDE SEQUENCE [LARGE SCALE GENOMIC DNA]</scope>
</reference>
<protein>
    <recommendedName>
        <fullName evidence="10">Amino acid transporter</fullName>
    </recommendedName>
</protein>
<comment type="subcellular location">
    <subcellularLocation>
        <location evidence="1">Membrane</location>
        <topology evidence="1">Multi-pass membrane protein</topology>
    </subcellularLocation>
</comment>
<dbReference type="PIRSF" id="PIRSF006060">
    <property type="entry name" value="AA_transporter"/>
    <property type="match status" value="1"/>
</dbReference>
<feature type="compositionally biased region" description="Basic and acidic residues" evidence="6">
    <location>
        <begin position="1"/>
        <end position="10"/>
    </location>
</feature>
<dbReference type="AlphaFoldDB" id="A0A9N9UNY4"/>
<dbReference type="PANTHER" id="PTHR45649">
    <property type="entry name" value="AMINO-ACID PERMEASE BAT1"/>
    <property type="match status" value="1"/>
</dbReference>
<evidence type="ECO:0000313" key="8">
    <source>
        <dbReference type="EMBL" id="CAG9993022.1"/>
    </source>
</evidence>
<evidence type="ECO:0000256" key="6">
    <source>
        <dbReference type="SAM" id="MobiDB-lite"/>
    </source>
</evidence>